<evidence type="ECO:0000256" key="1">
    <source>
        <dbReference type="ARBA" id="ARBA00004123"/>
    </source>
</evidence>
<dbReference type="FunFam" id="3.30.160.60:FF:000275">
    <property type="entry name" value="zinc finger protein 90 homolog"/>
    <property type="match status" value="1"/>
</dbReference>
<evidence type="ECO:0000256" key="2">
    <source>
        <dbReference type="ARBA" id="ARBA00006991"/>
    </source>
</evidence>
<dbReference type="InterPro" id="IPR038269">
    <property type="entry name" value="SCAN_sf"/>
</dbReference>
<feature type="compositionally biased region" description="Polar residues" evidence="12">
    <location>
        <begin position="929"/>
        <end position="941"/>
    </location>
</feature>
<evidence type="ECO:0000256" key="9">
    <source>
        <dbReference type="ARBA" id="ARBA00023163"/>
    </source>
</evidence>
<keyword evidence="3" id="KW-0479">Metal-binding</keyword>
<dbReference type="FunFam" id="3.30.160.60:FF:000446">
    <property type="entry name" value="Zinc finger protein"/>
    <property type="match status" value="1"/>
</dbReference>
<comment type="similarity">
    <text evidence="2">Belongs to the krueppel C2H2-type zinc-finger protein family.</text>
</comment>
<accession>A0A8C6XHU6</accession>
<dbReference type="InterPro" id="IPR050826">
    <property type="entry name" value="Krueppel_C2H2_ZnFinger"/>
</dbReference>
<feature type="region of interest" description="Disordered" evidence="12">
    <location>
        <begin position="226"/>
        <end position="251"/>
    </location>
</feature>
<keyword evidence="8" id="KW-0238">DNA-binding</keyword>
<dbReference type="FunFam" id="3.30.160.60:FF:000340">
    <property type="entry name" value="zinc finger protein 473 isoform X1"/>
    <property type="match status" value="1"/>
</dbReference>
<feature type="domain" description="C2H2-type" evidence="13">
    <location>
        <begin position="866"/>
        <end position="893"/>
    </location>
</feature>
<feature type="domain" description="C2H2-type" evidence="13">
    <location>
        <begin position="544"/>
        <end position="566"/>
    </location>
</feature>
<feature type="domain" description="C2H2-type" evidence="13">
    <location>
        <begin position="725"/>
        <end position="752"/>
    </location>
</feature>
<keyword evidence="5 11" id="KW-0863">Zinc-finger</keyword>
<dbReference type="FunFam" id="3.30.160.60:FF:001818">
    <property type="entry name" value="GDNF-inducible zinc finger protein 1 isoform X1"/>
    <property type="match status" value="1"/>
</dbReference>
<dbReference type="Proteomes" id="UP000694559">
    <property type="component" value="Unplaced"/>
</dbReference>
<evidence type="ECO:0000256" key="8">
    <source>
        <dbReference type="ARBA" id="ARBA00023125"/>
    </source>
</evidence>
<reference evidence="15" key="2">
    <citation type="submission" date="2025-09" db="UniProtKB">
        <authorList>
            <consortium name="Ensembl"/>
        </authorList>
    </citation>
    <scope>IDENTIFICATION</scope>
</reference>
<dbReference type="FunFam" id="3.30.160.60:FF:000358">
    <property type="entry name" value="zinc finger protein 24"/>
    <property type="match status" value="1"/>
</dbReference>
<feature type="domain" description="C2H2-type" evidence="13">
    <location>
        <begin position="1161"/>
        <end position="1188"/>
    </location>
</feature>
<feature type="region of interest" description="Disordered" evidence="12">
    <location>
        <begin position="451"/>
        <end position="480"/>
    </location>
</feature>
<dbReference type="FunFam" id="3.30.160.60:FF:000478">
    <property type="entry name" value="Zinc finger protein 133"/>
    <property type="match status" value="1"/>
</dbReference>
<feature type="domain" description="C2H2-type" evidence="13">
    <location>
        <begin position="584"/>
        <end position="611"/>
    </location>
</feature>
<evidence type="ECO:0000256" key="11">
    <source>
        <dbReference type="PROSITE-ProRule" id="PRU00042"/>
    </source>
</evidence>
<dbReference type="Pfam" id="PF13912">
    <property type="entry name" value="zf-C2H2_6"/>
    <property type="match status" value="2"/>
</dbReference>
<feature type="domain" description="C2H2-type" evidence="13">
    <location>
        <begin position="654"/>
        <end position="681"/>
    </location>
</feature>
<dbReference type="SUPFAM" id="SSF57667">
    <property type="entry name" value="beta-beta-alpha zinc fingers"/>
    <property type="match status" value="12"/>
</dbReference>
<feature type="domain" description="C2H2-type" evidence="13">
    <location>
        <begin position="950"/>
        <end position="977"/>
    </location>
</feature>
<keyword evidence="4" id="KW-0677">Repeat</keyword>
<evidence type="ECO:0000256" key="3">
    <source>
        <dbReference type="ARBA" id="ARBA00022723"/>
    </source>
</evidence>
<evidence type="ECO:0000256" key="7">
    <source>
        <dbReference type="ARBA" id="ARBA00023015"/>
    </source>
</evidence>
<feature type="region of interest" description="Disordered" evidence="12">
    <location>
        <begin position="921"/>
        <end position="946"/>
    </location>
</feature>
<dbReference type="FunFam" id="3.30.160.60:FF:000538">
    <property type="entry name" value="zinc finger protein 853"/>
    <property type="match status" value="1"/>
</dbReference>
<feature type="domain" description="C2H2-type" evidence="13">
    <location>
        <begin position="379"/>
        <end position="406"/>
    </location>
</feature>
<dbReference type="SMART" id="SM00355">
    <property type="entry name" value="ZnF_C2H2"/>
    <property type="match status" value="22"/>
</dbReference>
<protein>
    <submittedName>
        <fullName evidence="15">Uncharacterized protein</fullName>
    </submittedName>
</protein>
<evidence type="ECO:0000256" key="6">
    <source>
        <dbReference type="ARBA" id="ARBA00022833"/>
    </source>
</evidence>
<dbReference type="FunFam" id="3.30.160.60:FF:000739">
    <property type="entry name" value="Zgc:171418 protein"/>
    <property type="match status" value="1"/>
</dbReference>
<dbReference type="FunFam" id="3.30.160.60:FF:000005">
    <property type="entry name" value="Zinc finger protein 14 homolog"/>
    <property type="match status" value="1"/>
</dbReference>
<dbReference type="GO" id="GO:0005634">
    <property type="term" value="C:nucleus"/>
    <property type="evidence" value="ECO:0007669"/>
    <property type="project" value="UniProtKB-SubCell"/>
</dbReference>
<dbReference type="FunFam" id="3.30.160.60:FF:000038">
    <property type="entry name" value="Zinc finger protein 624"/>
    <property type="match status" value="1"/>
</dbReference>
<dbReference type="GO" id="GO:0008270">
    <property type="term" value="F:zinc ion binding"/>
    <property type="evidence" value="ECO:0007669"/>
    <property type="project" value="UniProtKB-KW"/>
</dbReference>
<feature type="compositionally biased region" description="Polar residues" evidence="12">
    <location>
        <begin position="410"/>
        <end position="423"/>
    </location>
</feature>
<feature type="domain" description="C2H2-type" evidence="13">
    <location>
        <begin position="894"/>
        <end position="922"/>
    </location>
</feature>
<feature type="domain" description="C2H2-type" evidence="13">
    <location>
        <begin position="351"/>
        <end position="378"/>
    </location>
</feature>
<dbReference type="InterPro" id="IPR003309">
    <property type="entry name" value="SCAN_dom"/>
</dbReference>
<evidence type="ECO:0000259" key="13">
    <source>
        <dbReference type="PROSITE" id="PS50157"/>
    </source>
</evidence>
<evidence type="ECO:0000256" key="5">
    <source>
        <dbReference type="ARBA" id="ARBA00022771"/>
    </source>
</evidence>
<proteinExistence type="inferred from homology"/>
<dbReference type="SMART" id="SM00431">
    <property type="entry name" value="SCAN"/>
    <property type="match status" value="1"/>
</dbReference>
<dbReference type="OrthoDB" id="9006547at2759"/>
<evidence type="ECO:0000256" key="4">
    <source>
        <dbReference type="ARBA" id="ARBA00022737"/>
    </source>
</evidence>
<feature type="domain" description="C2H2-type" evidence="13">
    <location>
        <begin position="1020"/>
        <end position="1048"/>
    </location>
</feature>
<feature type="region of interest" description="Disordered" evidence="12">
    <location>
        <begin position="398"/>
        <end position="423"/>
    </location>
</feature>
<evidence type="ECO:0000313" key="16">
    <source>
        <dbReference type="Proteomes" id="UP000694559"/>
    </source>
</evidence>
<dbReference type="AlphaFoldDB" id="A0A8C6XHU6"/>
<dbReference type="SUPFAM" id="SSF47353">
    <property type="entry name" value="Retrovirus capsid dimerization domain-like"/>
    <property type="match status" value="1"/>
</dbReference>
<feature type="domain" description="C2H2-type" evidence="13">
    <location>
        <begin position="1133"/>
        <end position="1160"/>
    </location>
</feature>
<dbReference type="OMA" id="EFRIPSH"/>
<dbReference type="FunFam" id="3.30.160.60:FF:000624">
    <property type="entry name" value="zinc finger protein 697"/>
    <property type="match status" value="1"/>
</dbReference>
<evidence type="ECO:0000256" key="10">
    <source>
        <dbReference type="ARBA" id="ARBA00023242"/>
    </source>
</evidence>
<dbReference type="GO" id="GO:0003677">
    <property type="term" value="F:DNA binding"/>
    <property type="evidence" value="ECO:0007669"/>
    <property type="project" value="UniProtKB-KW"/>
</dbReference>
<evidence type="ECO:0000313" key="15">
    <source>
        <dbReference type="Ensembl" id="ENSNNAP00000014774.1"/>
    </source>
</evidence>
<dbReference type="FunFam" id="3.30.160.60:FF:000087">
    <property type="entry name" value="Zinc finger protein 354B"/>
    <property type="match status" value="1"/>
</dbReference>
<keyword evidence="6" id="KW-0862">Zinc</keyword>
<feature type="domain" description="C2H2-type" evidence="13">
    <location>
        <begin position="488"/>
        <end position="515"/>
    </location>
</feature>
<feature type="domain" description="SCAN box" evidence="14">
    <location>
        <begin position="137"/>
        <end position="215"/>
    </location>
</feature>
<feature type="domain" description="C2H2-type" evidence="13">
    <location>
        <begin position="430"/>
        <end position="457"/>
    </location>
</feature>
<dbReference type="Gene3D" id="3.30.160.60">
    <property type="entry name" value="Classic Zinc Finger"/>
    <property type="match status" value="20"/>
</dbReference>
<feature type="compositionally biased region" description="Basic and acidic residues" evidence="12">
    <location>
        <begin position="467"/>
        <end position="480"/>
    </location>
</feature>
<dbReference type="FunFam" id="3.30.160.60:FF:000110">
    <property type="entry name" value="Zinc finger protein-like"/>
    <property type="match status" value="1"/>
</dbReference>
<dbReference type="GeneTree" id="ENSGT00940000161335"/>
<dbReference type="CDD" id="cd07936">
    <property type="entry name" value="SCAN"/>
    <property type="match status" value="1"/>
</dbReference>
<dbReference type="PANTHER" id="PTHR24377">
    <property type="entry name" value="IP01015P-RELATED"/>
    <property type="match status" value="1"/>
</dbReference>
<dbReference type="InterPro" id="IPR036236">
    <property type="entry name" value="Znf_C2H2_sf"/>
</dbReference>
<dbReference type="Pfam" id="PF02023">
    <property type="entry name" value="SCAN"/>
    <property type="match status" value="1"/>
</dbReference>
<feature type="domain" description="C2H2-type" evidence="13">
    <location>
        <begin position="992"/>
        <end position="1019"/>
    </location>
</feature>
<evidence type="ECO:0000256" key="12">
    <source>
        <dbReference type="SAM" id="MobiDB-lite"/>
    </source>
</evidence>
<keyword evidence="10" id="KW-0539">Nucleus</keyword>
<reference evidence="15" key="1">
    <citation type="submission" date="2025-08" db="UniProtKB">
        <authorList>
            <consortium name="Ensembl"/>
        </authorList>
    </citation>
    <scope>IDENTIFICATION</scope>
</reference>
<comment type="subcellular location">
    <subcellularLocation>
        <location evidence="1">Nucleus</location>
    </subcellularLocation>
</comment>
<keyword evidence="9" id="KW-0804">Transcription</keyword>
<name>A0A8C6XHU6_NAJNA</name>
<dbReference type="FunFam" id="3.30.160.60:FF:001498">
    <property type="entry name" value="Zinc finger protein 404"/>
    <property type="match status" value="1"/>
</dbReference>
<feature type="domain" description="C2H2-type" evidence="13">
    <location>
        <begin position="823"/>
        <end position="851"/>
    </location>
</feature>
<feature type="domain" description="C2H2-type" evidence="13">
    <location>
        <begin position="1189"/>
        <end position="1216"/>
    </location>
</feature>
<organism evidence="15 16">
    <name type="scientific">Naja naja</name>
    <name type="common">Indian cobra</name>
    <dbReference type="NCBI Taxonomy" id="35670"/>
    <lineage>
        <taxon>Eukaryota</taxon>
        <taxon>Metazoa</taxon>
        <taxon>Chordata</taxon>
        <taxon>Craniata</taxon>
        <taxon>Vertebrata</taxon>
        <taxon>Euteleostomi</taxon>
        <taxon>Lepidosauria</taxon>
        <taxon>Squamata</taxon>
        <taxon>Bifurcata</taxon>
        <taxon>Unidentata</taxon>
        <taxon>Episquamata</taxon>
        <taxon>Toxicofera</taxon>
        <taxon>Serpentes</taxon>
        <taxon>Colubroidea</taxon>
        <taxon>Elapidae</taxon>
        <taxon>Elapinae</taxon>
        <taxon>Naja</taxon>
    </lineage>
</organism>
<evidence type="ECO:0000259" key="14">
    <source>
        <dbReference type="PROSITE" id="PS50804"/>
    </source>
</evidence>
<dbReference type="Pfam" id="PF00096">
    <property type="entry name" value="zf-C2H2"/>
    <property type="match status" value="14"/>
</dbReference>
<sequence length="1266" mass="145760">MMLGQEQDPGGESQPLLAPVLFSRSTSTQQEVKVENQEDLGEIWETQWQEFLTTVEVPQTLPQPSPWEDAHIFLDSFEQVARAFQWPKEEWVARLRPTLGGDAEQAYSSLEAGDREDYGKMKAAILHADAVSREKQRQHFRRFCYQEAEGPRQVYDQLQSLCHQWLKVERHSKEQILEMLILEQFLAILPPEMQSWIKRHNAESSAQVISLAEDFLLRQRVPGITEQEWEEELGPRPENTQPLERGTSDAGQKLQFSRELKMEEDADADIWKLRESENHLQGRTKQTEQHGVPPERANSVAVPFCDPEETLGGQQGVYRMEGTPFVISYEDGRKAEVIVFCSDTQKEKRRKQCLVCGKSFSRNSALTRHERIHTGEKSYRCFQCDKSFYDKTALKRHQRTHNTDRGYPHVSQTQPGESLPLPSSDQIARNICSECGKQFDSVLDLNVHKKIHQEQNPNGRTESGETSGKKQTLEQKKHPEPLAVRKTYKCPECEKSFIWVSSFHRHKKIHLRNKSIPLSYQKKSFKQGSNLMKFQPSPIGKKHYKCPECEKSFPALKSLEKHKKLHQRVNLKSSSQKALETKDKTCSECGKFFDRLSHLKRHQRVHTGEKPYKCPKCEESFMWQGAFVRHLKVHKREKPSPPVPTVSVSQEKPNQCLECGKTFRQQSDLMRHWRVHTGEKPHRCTECGESFTWPSSLNLHRKKVHRGKRLVPLLQKLPLGQGRSYKCFECGRRFDRSSSLINHQRTHTREKTYPCTSCEKSFMCARSLLRHRKIHETRKAGGPLPPKPTLGEKSCVCSDCGKRFVYSYLLMRHRRIHTGEKPYKCAKCGESFRWASSFSLHQKKVHAGTKAARLLPRQSDGQKKPYGCLECGKEFRIPSHLSSHQSTHTGERKHKCTTCGKGFFWQSSLSVHCKDLHKTKEKKPVPTLQPVSQGQGNSKPQQVPDEGKAFKCSKCEKSFMGFSALLRHRKIHEREKLGLFFQSRPVTPGKLYPCTECGKNFNWPSRLLRHQRIHSQERPCQCPDCGESFRWDSALKAHQEKIHKQKPAVSFLPKEDAVKEENHPCAECGKTFTSVSSLIKHQSMHTGEKLDKSSHCEENFPWDSALQEPPKACKEEEPDFLLQKLPTKCGSTYSCLQCGKKFPKLKLLQKHKRLHLKGKRYTCTECGKHFTQSASLKRHWFTHQEEKTFHCSHCEKSFVYKDSLTRHEKSHSGLAEFTVQVLDKEFLATPESSQCLASEPDICGSPLELQAENSIPSLNAPEVVAT</sequence>
<feature type="region of interest" description="Disordered" evidence="12">
    <location>
        <begin position="280"/>
        <end position="300"/>
    </location>
</feature>
<keyword evidence="7" id="KW-0805">Transcription regulation</keyword>
<feature type="domain" description="C2H2-type" evidence="13">
    <location>
        <begin position="612"/>
        <end position="639"/>
    </location>
</feature>
<dbReference type="Gene3D" id="1.10.4020.10">
    <property type="entry name" value="DNA breaking-rejoining enzymes"/>
    <property type="match status" value="1"/>
</dbReference>
<feature type="domain" description="C2H2-type" evidence="13">
    <location>
        <begin position="753"/>
        <end position="780"/>
    </location>
</feature>
<dbReference type="PROSITE" id="PS00028">
    <property type="entry name" value="ZINC_FINGER_C2H2_1"/>
    <property type="match status" value="22"/>
</dbReference>
<feature type="domain" description="C2H2-type" evidence="13">
    <location>
        <begin position="795"/>
        <end position="822"/>
    </location>
</feature>
<dbReference type="FunFam" id="3.30.160.60:FF:000710">
    <property type="entry name" value="Zinc finger protein 768"/>
    <property type="match status" value="1"/>
</dbReference>
<dbReference type="PROSITE" id="PS50157">
    <property type="entry name" value="ZINC_FINGER_C2H2_2"/>
    <property type="match status" value="22"/>
</dbReference>
<dbReference type="FunFam" id="1.10.4020.10:FF:000001">
    <property type="entry name" value="zinc finger protein 263 isoform X1"/>
    <property type="match status" value="1"/>
</dbReference>
<keyword evidence="16" id="KW-1185">Reference proteome</keyword>
<feature type="domain" description="C2H2-type" evidence="13">
    <location>
        <begin position="1063"/>
        <end position="1090"/>
    </location>
</feature>
<dbReference type="GO" id="GO:0003700">
    <property type="term" value="F:DNA-binding transcription factor activity"/>
    <property type="evidence" value="ECO:0007669"/>
    <property type="project" value="UniProtKB-ARBA"/>
</dbReference>
<dbReference type="InterPro" id="IPR013087">
    <property type="entry name" value="Znf_C2H2_type"/>
</dbReference>
<dbReference type="PROSITE" id="PS50804">
    <property type="entry name" value="SCAN_BOX"/>
    <property type="match status" value="1"/>
</dbReference>
<feature type="domain" description="C2H2-type" evidence="13">
    <location>
        <begin position="682"/>
        <end position="710"/>
    </location>
</feature>
<dbReference type="Ensembl" id="ENSNNAT00000015497.1">
    <property type="protein sequence ID" value="ENSNNAP00000014774.1"/>
    <property type="gene ID" value="ENSNNAG00000009976.1"/>
</dbReference>
<feature type="compositionally biased region" description="Polar residues" evidence="12">
    <location>
        <begin position="454"/>
        <end position="466"/>
    </location>
</feature>
<dbReference type="FunFam" id="3.30.160.60:FF:000100">
    <property type="entry name" value="Zinc finger 45-like"/>
    <property type="match status" value="1"/>
</dbReference>